<name>A0A7W9MI28_9ACTN</name>
<dbReference type="RefSeq" id="WP_184541057.1">
    <property type="nucleotide sequence ID" value="NZ_JACHMP010000001.1"/>
</dbReference>
<organism evidence="2 3">
    <name type="scientific">Streptosporangium becharense</name>
    <dbReference type="NCBI Taxonomy" id="1816182"/>
    <lineage>
        <taxon>Bacteria</taxon>
        <taxon>Bacillati</taxon>
        <taxon>Actinomycetota</taxon>
        <taxon>Actinomycetes</taxon>
        <taxon>Streptosporangiales</taxon>
        <taxon>Streptosporangiaceae</taxon>
        <taxon>Streptosporangium</taxon>
    </lineage>
</organism>
<evidence type="ECO:0000313" key="2">
    <source>
        <dbReference type="EMBL" id="MBB5821757.1"/>
    </source>
</evidence>
<sequence length="221" mass="23805">MFAFPAPRPSHRSPRPRAASRRRRAAAAVAALVLGTVPACTSGTPDTPGAGGAPDTAPAGNVHRLTIPPAQKAGSVRLDGMWPFLTREELMERRPHVPDLAVQNAVQIRYEEIKKAKGQDWTRNLIFTGYDVTIRADQQAPVVDRILDDFVEGEPDREFTVPTGSFGGHARCVGEEISLSETGMCVWADDGTVGVVLGAIFTAAELTKLLPGFRAAVERRP</sequence>
<protein>
    <submittedName>
        <fullName evidence="2">Uncharacterized protein</fullName>
    </submittedName>
</protein>
<dbReference type="AlphaFoldDB" id="A0A7W9MI28"/>
<feature type="compositionally biased region" description="Basic residues" evidence="1">
    <location>
        <begin position="9"/>
        <end position="24"/>
    </location>
</feature>
<dbReference type="Proteomes" id="UP000540685">
    <property type="component" value="Unassembled WGS sequence"/>
</dbReference>
<dbReference type="EMBL" id="JACHMP010000001">
    <property type="protein sequence ID" value="MBB5821757.1"/>
    <property type="molecule type" value="Genomic_DNA"/>
</dbReference>
<evidence type="ECO:0000313" key="3">
    <source>
        <dbReference type="Proteomes" id="UP000540685"/>
    </source>
</evidence>
<feature type="compositionally biased region" description="Low complexity" evidence="1">
    <location>
        <begin position="43"/>
        <end position="60"/>
    </location>
</feature>
<accession>A0A7W9MI28</accession>
<gene>
    <name evidence="2" type="ORF">F4562_004819</name>
</gene>
<keyword evidence="3" id="KW-1185">Reference proteome</keyword>
<feature type="region of interest" description="Disordered" evidence="1">
    <location>
        <begin position="1"/>
        <end position="24"/>
    </location>
</feature>
<reference evidence="2 3" key="1">
    <citation type="submission" date="2020-08" db="EMBL/GenBank/DDBJ databases">
        <title>Sequencing the genomes of 1000 actinobacteria strains.</title>
        <authorList>
            <person name="Klenk H.-P."/>
        </authorList>
    </citation>
    <scope>NUCLEOTIDE SEQUENCE [LARGE SCALE GENOMIC DNA]</scope>
    <source>
        <strain evidence="2 3">DSM 46887</strain>
    </source>
</reference>
<evidence type="ECO:0000256" key="1">
    <source>
        <dbReference type="SAM" id="MobiDB-lite"/>
    </source>
</evidence>
<proteinExistence type="predicted"/>
<feature type="region of interest" description="Disordered" evidence="1">
    <location>
        <begin position="38"/>
        <end position="62"/>
    </location>
</feature>
<comment type="caution">
    <text evidence="2">The sequence shown here is derived from an EMBL/GenBank/DDBJ whole genome shotgun (WGS) entry which is preliminary data.</text>
</comment>